<keyword evidence="1" id="KW-0677">Repeat</keyword>
<dbReference type="PROSITE" id="PS50082">
    <property type="entry name" value="WD_REPEATS_2"/>
    <property type="match status" value="2"/>
</dbReference>
<keyword evidence="2" id="KW-0853">WD repeat</keyword>
<proteinExistence type="predicted"/>
<dbReference type="STRING" id="6412.T1F2W6"/>
<dbReference type="Pfam" id="PF00400">
    <property type="entry name" value="WD40"/>
    <property type="match status" value="2"/>
</dbReference>
<dbReference type="SUPFAM" id="SSF50978">
    <property type="entry name" value="WD40 repeat-like"/>
    <property type="match status" value="2"/>
</dbReference>
<dbReference type="SMART" id="SM00320">
    <property type="entry name" value="WD40"/>
    <property type="match status" value="9"/>
</dbReference>
<feature type="repeat" description="WD" evidence="2">
    <location>
        <begin position="593"/>
        <end position="618"/>
    </location>
</feature>
<accession>T1F2W6</accession>
<dbReference type="EMBL" id="KB096183">
    <property type="protein sequence ID" value="ESO07756.1"/>
    <property type="molecule type" value="Genomic_DNA"/>
</dbReference>
<dbReference type="HOGENOM" id="CLU_251970_0_0_1"/>
<evidence type="ECO:0008006" key="6">
    <source>
        <dbReference type="Google" id="ProtNLM"/>
    </source>
</evidence>
<evidence type="ECO:0000313" key="4">
    <source>
        <dbReference type="EnsemblMetazoa" id="HelroP170304"/>
    </source>
</evidence>
<evidence type="ECO:0000313" key="3">
    <source>
        <dbReference type="EMBL" id="ESO07756.1"/>
    </source>
</evidence>
<organism evidence="4 5">
    <name type="scientific">Helobdella robusta</name>
    <name type="common">Californian leech</name>
    <dbReference type="NCBI Taxonomy" id="6412"/>
    <lineage>
        <taxon>Eukaryota</taxon>
        <taxon>Metazoa</taxon>
        <taxon>Spiralia</taxon>
        <taxon>Lophotrochozoa</taxon>
        <taxon>Annelida</taxon>
        <taxon>Clitellata</taxon>
        <taxon>Hirudinea</taxon>
        <taxon>Rhynchobdellida</taxon>
        <taxon>Glossiphoniidae</taxon>
        <taxon>Helobdella</taxon>
    </lineage>
</organism>
<keyword evidence="5" id="KW-1185">Reference proteome</keyword>
<sequence length="1439" mass="163578">MEVYLKSVQTKLNTLSAITDVTKTDDDKTLQKLIDTALRFNLRFGLESSNETLSRRTNLKIHQLLTKESLSLLREEFLNAITEKTEGLSIELFKSAMTKCIGRQLNEAELEELFYKVDVMKNNVVTWKEYSNYLLLEMDMKEKLLTLEKELLGNNIQIFKTEGRDSIKALLILPFGDFESSDPKGLLGAKDADCRYFTCSRDGVINFWSSNFQTSDTFILHSYIAKGTTLSYWVTSAEVIPEAKLIAIATTNFSLFLFRYGNNKEFEMTTKIEKFPGTITCLSYYKDDQPNNASFLTWGDEYGGVGVIAFHVNPARTAIGISPKHSINKKNQFHQFHFTDLSNNHVLGLEARYIAEIHKRYVCQVRYVAKLRSWLSCSKETCTALFIGDLVPNVPFKNRIYYSVLHGVTVFEYSEKMNFIITGGYDMLIRLWNPMAKNQKLVGVFRGHVGPVTHIMLDHRDAFLVTISECKDILVFDMSDQACIQSIKQQSFKALGKKPITAACINKKSHTVVLASNMRLGVIEGKEEILGRHALSTLTAPITTALYNPLFKQIVTGDWKSQVIVWNAFGGEKIVHFTAHTVRLKGRKVEIEIKVMSFDATYRRLVTGHSDGMVKIWNYNIAVLLQEIPVPTRFEVTALCCPFGKIFVAGCNDSVFLHIENTVPPEGYIALKPAHPSYITQMAVMPETYLASASADGTLMVYSLKTSLPQFKFNLANLDMIASVDFYKYMTNEPTIQSEGGWLNEKHTVKSKKLMKLFASSSRGNEATVLKNQVVTNSNIHYDFCVEALVYLTKRKITPRTAVLLTCMHDGRVLSWPMDLYGKCLGEFMAAYKENELLHAADVTSDDAFLVTGDSLGYIKVWDISHYHNPEEGECCDVIDSMRLPIWQTFSFVRMRKNIEMYKRLSQTDVLLPMHMKVKCHELNGYPVQSPHLINSFKSHVGGVVSLKLIEIDSMHSIISTASDMSVRIWSLQGIFFGLLGQKNMWTNPELHYGFVSNEKFQKETAEIGKSQELNDCGKSAFHMTNDEVKLIAFKESDEDLVNKQIRVEKKGSNLTESMTNLNSMINYIELAESELNDIKKSDKMTRSISDSKHSAFVMINSLYYQDSSRFKEDQTPASKFIETFSLEDFVEKKVTTKSVDIPSDLKRVGSYTTLYVLESEMNVRQSSRWIKILHTTVWIINYLRFRKTKFANPFRLPGADPSKVGVYSNNIKDLIEEYISSQLNKVSLRDSRSVASPYKNDQEKRNQLLRPLTPLSSEIFGQFYSEHYTKHRAIVPWSVAEELTDGAVCPYKNLPLAKISAKDPAHNVRVLFANLGIQGRELMGPSPGQPASGGFTPNTESEMTLVRNLKKTGWKLIWVLRSTLNFASDGEVVREVGREFQRKGPEKAKADLAKECLTRVKKKREKEDDRKPGRLEGLSLRHIESDQAIIEERHRDKL</sequence>
<dbReference type="InterPro" id="IPR001680">
    <property type="entry name" value="WD40_rpt"/>
</dbReference>
<dbReference type="PANTHER" id="PTHR44324:SF3">
    <property type="entry name" value="WD REPEAT-CONTAINING PROTEIN 49-LIKE"/>
    <property type="match status" value="1"/>
</dbReference>
<reference evidence="4" key="3">
    <citation type="submission" date="2015-06" db="UniProtKB">
        <authorList>
            <consortium name="EnsemblMetazoa"/>
        </authorList>
    </citation>
    <scope>IDENTIFICATION</scope>
</reference>
<dbReference type="RefSeq" id="XP_009014367.1">
    <property type="nucleotide sequence ID" value="XM_009016119.1"/>
</dbReference>
<dbReference type="InterPro" id="IPR036322">
    <property type="entry name" value="WD40_repeat_dom_sf"/>
</dbReference>
<evidence type="ECO:0000313" key="5">
    <source>
        <dbReference type="Proteomes" id="UP000015101"/>
    </source>
</evidence>
<evidence type="ECO:0000256" key="2">
    <source>
        <dbReference type="PROSITE-ProRule" id="PRU00221"/>
    </source>
</evidence>
<feature type="repeat" description="WD" evidence="2">
    <location>
        <begin position="408"/>
        <end position="433"/>
    </location>
</feature>
<dbReference type="EnsemblMetazoa" id="HelroT170304">
    <property type="protein sequence ID" value="HelroP170304"/>
    <property type="gene ID" value="HelroG170304"/>
</dbReference>
<protein>
    <recommendedName>
        <fullName evidence="6">WD repeat-containing protein on Y chromosome</fullName>
    </recommendedName>
</protein>
<dbReference type="PANTHER" id="PTHR44324">
    <property type="entry name" value="WD40 REPEAT DOMAIN 95"/>
    <property type="match status" value="1"/>
</dbReference>
<dbReference type="InterPro" id="IPR015943">
    <property type="entry name" value="WD40/YVTN_repeat-like_dom_sf"/>
</dbReference>
<dbReference type="KEGG" id="hro:HELRODRAFT_170304"/>
<reference evidence="3 5" key="2">
    <citation type="journal article" date="2013" name="Nature">
        <title>Insights into bilaterian evolution from three spiralian genomes.</title>
        <authorList>
            <person name="Simakov O."/>
            <person name="Marletaz F."/>
            <person name="Cho S.J."/>
            <person name="Edsinger-Gonzales E."/>
            <person name="Havlak P."/>
            <person name="Hellsten U."/>
            <person name="Kuo D.H."/>
            <person name="Larsson T."/>
            <person name="Lv J."/>
            <person name="Arendt D."/>
            <person name="Savage R."/>
            <person name="Osoegawa K."/>
            <person name="de Jong P."/>
            <person name="Grimwood J."/>
            <person name="Chapman J.A."/>
            <person name="Shapiro H."/>
            <person name="Aerts A."/>
            <person name="Otillar R.P."/>
            <person name="Terry A.Y."/>
            <person name="Boore J.L."/>
            <person name="Grigoriev I.V."/>
            <person name="Lindberg D.R."/>
            <person name="Seaver E.C."/>
            <person name="Weisblat D.A."/>
            <person name="Putnam N.H."/>
            <person name="Rokhsar D.S."/>
        </authorList>
    </citation>
    <scope>NUCLEOTIDE SEQUENCE</scope>
</reference>
<evidence type="ECO:0000256" key="1">
    <source>
        <dbReference type="ARBA" id="ARBA00022737"/>
    </source>
</evidence>
<reference evidence="5" key="1">
    <citation type="submission" date="2012-12" db="EMBL/GenBank/DDBJ databases">
        <authorList>
            <person name="Hellsten U."/>
            <person name="Grimwood J."/>
            <person name="Chapman J.A."/>
            <person name="Shapiro H."/>
            <person name="Aerts A."/>
            <person name="Otillar R.P."/>
            <person name="Terry A.Y."/>
            <person name="Boore J.L."/>
            <person name="Simakov O."/>
            <person name="Marletaz F."/>
            <person name="Cho S.-J."/>
            <person name="Edsinger-Gonzales E."/>
            <person name="Havlak P."/>
            <person name="Kuo D.-H."/>
            <person name="Larsson T."/>
            <person name="Lv J."/>
            <person name="Arendt D."/>
            <person name="Savage R."/>
            <person name="Osoegawa K."/>
            <person name="de Jong P."/>
            <person name="Lindberg D.R."/>
            <person name="Seaver E.C."/>
            <person name="Weisblat D.A."/>
            <person name="Putnam N.H."/>
            <person name="Grigoriev I.V."/>
            <person name="Rokhsar D.S."/>
        </authorList>
    </citation>
    <scope>NUCLEOTIDE SEQUENCE</scope>
</reference>
<dbReference type="GeneID" id="20203165"/>
<name>T1F2W6_HELRO</name>
<dbReference type="Proteomes" id="UP000015101">
    <property type="component" value="Unassembled WGS sequence"/>
</dbReference>
<dbReference type="Gene3D" id="1.10.238.10">
    <property type="entry name" value="EF-hand"/>
    <property type="match status" value="1"/>
</dbReference>
<dbReference type="SUPFAM" id="SSF47473">
    <property type="entry name" value="EF-hand"/>
    <property type="match status" value="1"/>
</dbReference>
<dbReference type="OrthoDB" id="5980302at2759"/>
<dbReference type="InterPro" id="IPR051242">
    <property type="entry name" value="WD-EF-hand_domain"/>
</dbReference>
<dbReference type="EMBL" id="AMQM01003516">
    <property type="status" value="NOT_ANNOTATED_CDS"/>
    <property type="molecule type" value="Genomic_DNA"/>
</dbReference>
<dbReference type="InterPro" id="IPR011992">
    <property type="entry name" value="EF-hand-dom_pair"/>
</dbReference>
<dbReference type="CTD" id="20203165"/>
<gene>
    <name evidence="4" type="primary">20203165</name>
    <name evidence="3" type="ORF">HELRODRAFT_170304</name>
</gene>
<dbReference type="eggNOG" id="KOG0266">
    <property type="taxonomic scope" value="Eukaryota"/>
</dbReference>
<dbReference type="InParanoid" id="T1F2W6"/>
<dbReference type="Gene3D" id="2.130.10.10">
    <property type="entry name" value="YVTN repeat-like/Quinoprotein amine dehydrogenase"/>
    <property type="match status" value="3"/>
</dbReference>